<keyword evidence="1" id="KW-0812">Transmembrane</keyword>
<dbReference type="Proteomes" id="UP000316476">
    <property type="component" value="Unassembled WGS sequence"/>
</dbReference>
<keyword evidence="1" id="KW-1133">Transmembrane helix</keyword>
<gene>
    <name evidence="2" type="ORF">V7x_55730</name>
</gene>
<reference evidence="2 3" key="1">
    <citation type="submission" date="2019-02" db="EMBL/GenBank/DDBJ databases">
        <title>Deep-cultivation of Planctomycetes and their phenomic and genomic characterization uncovers novel biology.</title>
        <authorList>
            <person name="Wiegand S."/>
            <person name="Jogler M."/>
            <person name="Boedeker C."/>
            <person name="Pinto D."/>
            <person name="Vollmers J."/>
            <person name="Rivas-Marin E."/>
            <person name="Kohn T."/>
            <person name="Peeters S.H."/>
            <person name="Heuer A."/>
            <person name="Rast P."/>
            <person name="Oberbeckmann S."/>
            <person name="Bunk B."/>
            <person name="Jeske O."/>
            <person name="Meyerdierks A."/>
            <person name="Storesund J.E."/>
            <person name="Kallscheuer N."/>
            <person name="Luecker S."/>
            <person name="Lage O.M."/>
            <person name="Pohl T."/>
            <person name="Merkel B.J."/>
            <person name="Hornburger P."/>
            <person name="Mueller R.-W."/>
            <person name="Bruemmer F."/>
            <person name="Labrenz M."/>
            <person name="Spormann A.M."/>
            <person name="Op Den Camp H."/>
            <person name="Overmann J."/>
            <person name="Amann R."/>
            <person name="Jetten M.S.M."/>
            <person name="Mascher T."/>
            <person name="Medema M.H."/>
            <person name="Devos D.P."/>
            <person name="Kaster A.-K."/>
            <person name="Ovreas L."/>
            <person name="Rohde M."/>
            <person name="Galperin M.Y."/>
            <person name="Jogler C."/>
        </authorList>
    </citation>
    <scope>NUCLEOTIDE SEQUENCE [LARGE SCALE GENOMIC DNA]</scope>
    <source>
        <strain evidence="2 3">V7</strain>
    </source>
</reference>
<accession>A0A5C6FFN7</accession>
<comment type="caution">
    <text evidence="2">The sequence shown here is derived from an EMBL/GenBank/DDBJ whole genome shotgun (WGS) entry which is preliminary data.</text>
</comment>
<dbReference type="AlphaFoldDB" id="A0A5C6FFN7"/>
<protein>
    <submittedName>
        <fullName evidence="2">Uncharacterized protein</fullName>
    </submittedName>
</protein>
<feature type="transmembrane region" description="Helical" evidence="1">
    <location>
        <begin position="43"/>
        <end position="64"/>
    </location>
</feature>
<name>A0A5C6FFN7_9PLAN</name>
<evidence type="ECO:0000313" key="3">
    <source>
        <dbReference type="Proteomes" id="UP000316476"/>
    </source>
</evidence>
<evidence type="ECO:0000313" key="2">
    <source>
        <dbReference type="EMBL" id="TWU59557.1"/>
    </source>
</evidence>
<evidence type="ECO:0000256" key="1">
    <source>
        <dbReference type="SAM" id="Phobius"/>
    </source>
</evidence>
<keyword evidence="1" id="KW-0472">Membrane</keyword>
<organism evidence="2 3">
    <name type="scientific">Crateriforma conspicua</name>
    <dbReference type="NCBI Taxonomy" id="2527996"/>
    <lineage>
        <taxon>Bacteria</taxon>
        <taxon>Pseudomonadati</taxon>
        <taxon>Planctomycetota</taxon>
        <taxon>Planctomycetia</taxon>
        <taxon>Planctomycetales</taxon>
        <taxon>Planctomycetaceae</taxon>
        <taxon>Crateriforma</taxon>
    </lineage>
</organism>
<sequence length="191" mass="22403">MDCTTSRRSLHWCFNITRGGRVNPDVRRVNNAQMATHNRNLRLLLLLVLGVVVWFVGQIVYVWWHIPEAYAAWDAGTLLTRYMQKHDNEWPDGWSDLEQLHSDEPYLRLFWNADQPDYFDRMRDMIQIDWTFDPSTRTPGTPVRSTDGSELVCLWSDPNGMVHYYLDHLNNGKLNDQESNAAPIDDEPIRI</sequence>
<dbReference type="EMBL" id="SJPZ01000007">
    <property type="protein sequence ID" value="TWU59557.1"/>
    <property type="molecule type" value="Genomic_DNA"/>
</dbReference>
<proteinExistence type="predicted"/>